<organism evidence="2 3">
    <name type="scientific">Halanaerobacter jeridensis</name>
    <dbReference type="NCBI Taxonomy" id="706427"/>
    <lineage>
        <taxon>Bacteria</taxon>
        <taxon>Bacillati</taxon>
        <taxon>Bacillota</taxon>
        <taxon>Clostridia</taxon>
        <taxon>Halanaerobiales</taxon>
        <taxon>Halobacteroidaceae</taxon>
        <taxon>Halanaerobacter</taxon>
    </lineage>
</organism>
<dbReference type="EMBL" id="JAFBDQ010000003">
    <property type="protein sequence ID" value="MBM7555969.1"/>
    <property type="molecule type" value="Genomic_DNA"/>
</dbReference>
<evidence type="ECO:0000313" key="2">
    <source>
        <dbReference type="EMBL" id="MBM7555969.1"/>
    </source>
</evidence>
<sequence length="85" mass="9859">MDDDKTFNDSLENPTNHLAQTKENIERELGSFQEPSDTPKGYPEGHSMPALFAWITPEYQRMVAKELVELGKEITPRRIKRIKNE</sequence>
<dbReference type="AlphaFoldDB" id="A0A939BQ67"/>
<protein>
    <submittedName>
        <fullName evidence="2">Uncharacterized protein</fullName>
    </submittedName>
</protein>
<dbReference type="Proteomes" id="UP000774000">
    <property type="component" value="Unassembled WGS sequence"/>
</dbReference>
<gene>
    <name evidence="2" type="ORF">JOC47_000803</name>
</gene>
<evidence type="ECO:0000256" key="1">
    <source>
        <dbReference type="SAM" id="MobiDB-lite"/>
    </source>
</evidence>
<dbReference type="RefSeq" id="WP_204700678.1">
    <property type="nucleotide sequence ID" value="NZ_JAFBDQ010000003.1"/>
</dbReference>
<comment type="caution">
    <text evidence="2">The sequence shown here is derived from an EMBL/GenBank/DDBJ whole genome shotgun (WGS) entry which is preliminary data.</text>
</comment>
<keyword evidence="3" id="KW-1185">Reference proteome</keyword>
<feature type="compositionally biased region" description="Polar residues" evidence="1">
    <location>
        <begin position="8"/>
        <end position="20"/>
    </location>
</feature>
<reference evidence="2" key="1">
    <citation type="submission" date="2021-01" db="EMBL/GenBank/DDBJ databases">
        <title>Genomic Encyclopedia of Type Strains, Phase IV (KMG-IV): sequencing the most valuable type-strain genomes for metagenomic binning, comparative biology and taxonomic classification.</title>
        <authorList>
            <person name="Goeker M."/>
        </authorList>
    </citation>
    <scope>NUCLEOTIDE SEQUENCE</scope>
    <source>
        <strain evidence="2">DSM 23230</strain>
    </source>
</reference>
<evidence type="ECO:0000313" key="3">
    <source>
        <dbReference type="Proteomes" id="UP000774000"/>
    </source>
</evidence>
<name>A0A939BQ67_9FIRM</name>
<feature type="region of interest" description="Disordered" evidence="1">
    <location>
        <begin position="1"/>
        <end position="20"/>
    </location>
</feature>
<accession>A0A939BQ67</accession>
<proteinExistence type="predicted"/>